<keyword evidence="5" id="KW-1185">Reference proteome</keyword>
<dbReference type="Proteomes" id="UP001630127">
    <property type="component" value="Unassembled WGS sequence"/>
</dbReference>
<evidence type="ECO:0000259" key="3">
    <source>
        <dbReference type="PROSITE" id="PS50090"/>
    </source>
</evidence>
<organism evidence="4 5">
    <name type="scientific">Cinchona calisaya</name>
    <dbReference type="NCBI Taxonomy" id="153742"/>
    <lineage>
        <taxon>Eukaryota</taxon>
        <taxon>Viridiplantae</taxon>
        <taxon>Streptophyta</taxon>
        <taxon>Embryophyta</taxon>
        <taxon>Tracheophyta</taxon>
        <taxon>Spermatophyta</taxon>
        <taxon>Magnoliopsida</taxon>
        <taxon>eudicotyledons</taxon>
        <taxon>Gunneridae</taxon>
        <taxon>Pentapetalae</taxon>
        <taxon>asterids</taxon>
        <taxon>lamiids</taxon>
        <taxon>Gentianales</taxon>
        <taxon>Rubiaceae</taxon>
        <taxon>Cinchonoideae</taxon>
        <taxon>Cinchoneae</taxon>
        <taxon>Cinchona</taxon>
    </lineage>
</organism>
<dbReference type="Pfam" id="PF13837">
    <property type="entry name" value="Myb_DNA-bind_4"/>
    <property type="match status" value="1"/>
</dbReference>
<dbReference type="Gene3D" id="1.10.10.60">
    <property type="entry name" value="Homeodomain-like"/>
    <property type="match status" value="1"/>
</dbReference>
<feature type="region of interest" description="Disordered" evidence="2">
    <location>
        <begin position="183"/>
        <end position="206"/>
    </location>
</feature>
<sequence>MPEHMAPGANGRHEKATSSTSAVDEEHQAVEKTNNENKSPRHPRWTKQETLILIEGKKTAESQGRKGRRSSSSVFGTGQLEPKWDYVSSYCRSRGVNRGPVQCRKRWSNLVSDFKKIKAWESQEKDEGQSFWMIRNDFKREKKLPGHFDREVYAVLDGKAHTAPAYQLAAITVNADGKETDGICATDTEDDDENEDDEEEENTETVFDSLISDPEQCATKERILKGREVKVARESPRNISPAPMPLSEKKYQQFHQAYSNQGPAKGKQPGSHFGRRNVFQDGAKRRLLLDGCDDINLSHYLIKVLERNTNILNAQLEAQRMNFELEREQQKDCSNTLSSTLDKISDALTKIADKL</sequence>
<feature type="coiled-coil region" evidence="1">
    <location>
        <begin position="302"/>
        <end position="333"/>
    </location>
</feature>
<dbReference type="InterPro" id="IPR001005">
    <property type="entry name" value="SANT/Myb"/>
</dbReference>
<feature type="compositionally biased region" description="Acidic residues" evidence="2">
    <location>
        <begin position="187"/>
        <end position="203"/>
    </location>
</feature>
<comment type="caution">
    <text evidence="4">The sequence shown here is derived from an EMBL/GenBank/DDBJ whole genome shotgun (WGS) entry which is preliminary data.</text>
</comment>
<evidence type="ECO:0000313" key="4">
    <source>
        <dbReference type="EMBL" id="KAL3529074.1"/>
    </source>
</evidence>
<dbReference type="PROSITE" id="PS50090">
    <property type="entry name" value="MYB_LIKE"/>
    <property type="match status" value="1"/>
</dbReference>
<name>A0ABD3ABM4_9GENT</name>
<feature type="domain" description="Myb-like" evidence="3">
    <location>
        <begin position="37"/>
        <end position="111"/>
    </location>
</feature>
<accession>A0ABD3ABM4</accession>
<evidence type="ECO:0000256" key="2">
    <source>
        <dbReference type="SAM" id="MobiDB-lite"/>
    </source>
</evidence>
<evidence type="ECO:0000313" key="5">
    <source>
        <dbReference type="Proteomes" id="UP001630127"/>
    </source>
</evidence>
<dbReference type="SUPFAM" id="SSF46689">
    <property type="entry name" value="Homeodomain-like"/>
    <property type="match status" value="1"/>
</dbReference>
<dbReference type="EMBL" id="JBJUIK010000004">
    <property type="protein sequence ID" value="KAL3529074.1"/>
    <property type="molecule type" value="Genomic_DNA"/>
</dbReference>
<dbReference type="AlphaFoldDB" id="A0ABD3ABM4"/>
<gene>
    <name evidence="4" type="ORF">ACH5RR_008396</name>
</gene>
<proteinExistence type="predicted"/>
<protein>
    <recommendedName>
        <fullName evidence="3">Myb-like domain-containing protein</fullName>
    </recommendedName>
</protein>
<dbReference type="PANTHER" id="PTHR47211">
    <property type="entry name" value="TRIHELIX TRANSCRIPTION FACTOR ASR3"/>
    <property type="match status" value="1"/>
</dbReference>
<dbReference type="PANTHER" id="PTHR47211:SF3">
    <property type="entry name" value="TRIHELIX TRANSCRIPTION FACTOR ASR3-LIKE"/>
    <property type="match status" value="1"/>
</dbReference>
<keyword evidence="1" id="KW-0175">Coiled coil</keyword>
<feature type="region of interest" description="Disordered" evidence="2">
    <location>
        <begin position="1"/>
        <end position="76"/>
    </location>
</feature>
<dbReference type="InterPro" id="IPR044822">
    <property type="entry name" value="Myb_DNA-bind_4"/>
</dbReference>
<dbReference type="InterPro" id="IPR009057">
    <property type="entry name" value="Homeodomain-like_sf"/>
</dbReference>
<feature type="compositionally biased region" description="Basic and acidic residues" evidence="2">
    <location>
        <begin position="24"/>
        <end position="39"/>
    </location>
</feature>
<feature type="compositionally biased region" description="Basic and acidic residues" evidence="2">
    <location>
        <begin position="55"/>
        <end position="64"/>
    </location>
</feature>
<reference evidence="4 5" key="1">
    <citation type="submission" date="2024-11" db="EMBL/GenBank/DDBJ databases">
        <title>A near-complete genome assembly of Cinchona calisaya.</title>
        <authorList>
            <person name="Lian D.C."/>
            <person name="Zhao X.W."/>
            <person name="Wei L."/>
        </authorList>
    </citation>
    <scope>NUCLEOTIDE SEQUENCE [LARGE SCALE GENOMIC DNA]</scope>
    <source>
        <tissue evidence="4">Nenye</tissue>
    </source>
</reference>
<evidence type="ECO:0000256" key="1">
    <source>
        <dbReference type="SAM" id="Coils"/>
    </source>
</evidence>